<accession>A0A0A9FKZ7</accession>
<sequence length="37" mass="4212">MSVGNCVSCIFACLWSWILITVWNALSLAFDLSREMM</sequence>
<evidence type="ECO:0000313" key="1">
    <source>
        <dbReference type="EMBL" id="JAE13655.1"/>
    </source>
</evidence>
<name>A0A0A9FKZ7_ARUDO</name>
<dbReference type="EMBL" id="GBRH01184241">
    <property type="protein sequence ID" value="JAE13655.1"/>
    <property type="molecule type" value="Transcribed_RNA"/>
</dbReference>
<organism evidence="1">
    <name type="scientific">Arundo donax</name>
    <name type="common">Giant reed</name>
    <name type="synonym">Donax arundinaceus</name>
    <dbReference type="NCBI Taxonomy" id="35708"/>
    <lineage>
        <taxon>Eukaryota</taxon>
        <taxon>Viridiplantae</taxon>
        <taxon>Streptophyta</taxon>
        <taxon>Embryophyta</taxon>
        <taxon>Tracheophyta</taxon>
        <taxon>Spermatophyta</taxon>
        <taxon>Magnoliopsida</taxon>
        <taxon>Liliopsida</taxon>
        <taxon>Poales</taxon>
        <taxon>Poaceae</taxon>
        <taxon>PACMAD clade</taxon>
        <taxon>Arundinoideae</taxon>
        <taxon>Arundineae</taxon>
        <taxon>Arundo</taxon>
    </lineage>
</organism>
<protein>
    <submittedName>
        <fullName evidence="1">Uncharacterized protein</fullName>
    </submittedName>
</protein>
<reference evidence="1" key="1">
    <citation type="submission" date="2014-09" db="EMBL/GenBank/DDBJ databases">
        <authorList>
            <person name="Magalhaes I.L.F."/>
            <person name="Oliveira U."/>
            <person name="Santos F.R."/>
            <person name="Vidigal T.H.D.A."/>
            <person name="Brescovit A.D."/>
            <person name="Santos A.J."/>
        </authorList>
    </citation>
    <scope>NUCLEOTIDE SEQUENCE</scope>
    <source>
        <tissue evidence="1">Shoot tissue taken approximately 20 cm above the soil surface</tissue>
    </source>
</reference>
<dbReference type="AlphaFoldDB" id="A0A0A9FKZ7"/>
<reference evidence="1" key="2">
    <citation type="journal article" date="2015" name="Data Brief">
        <title>Shoot transcriptome of the giant reed, Arundo donax.</title>
        <authorList>
            <person name="Barrero R.A."/>
            <person name="Guerrero F.D."/>
            <person name="Moolhuijzen P."/>
            <person name="Goolsby J.A."/>
            <person name="Tidwell J."/>
            <person name="Bellgard S.E."/>
            <person name="Bellgard M.I."/>
        </authorList>
    </citation>
    <scope>NUCLEOTIDE SEQUENCE</scope>
    <source>
        <tissue evidence="1">Shoot tissue taken approximately 20 cm above the soil surface</tissue>
    </source>
</reference>
<proteinExistence type="predicted"/>